<comment type="caution">
    <text evidence="1">The sequence shown here is derived from an EMBL/GenBank/DDBJ whole genome shotgun (WGS) entry which is preliminary data.</text>
</comment>
<evidence type="ECO:0000313" key="2">
    <source>
        <dbReference type="Proteomes" id="UP000887013"/>
    </source>
</evidence>
<dbReference type="AlphaFoldDB" id="A0A8X6QSB5"/>
<sequence>MQKDFERILLTQRHFSHRYTIKFKEYFDSKCASVSWNDSVAERELPSILILLLLPDVATEGKAFSISFAITFFHRMRLYHLHYQNGFQCSLGELSLQNNDTKPFPENSSSSLIQVIEWIVLIWTENKETHNSLSTTLYLSKN</sequence>
<accession>A0A8X6QSB5</accession>
<name>A0A8X6QSB5_NEPPI</name>
<reference evidence="1" key="1">
    <citation type="submission" date="2020-08" db="EMBL/GenBank/DDBJ databases">
        <title>Multicomponent nature underlies the extraordinary mechanical properties of spider dragline silk.</title>
        <authorList>
            <person name="Kono N."/>
            <person name="Nakamura H."/>
            <person name="Mori M."/>
            <person name="Yoshida Y."/>
            <person name="Ohtoshi R."/>
            <person name="Malay A.D."/>
            <person name="Moran D.A.P."/>
            <person name="Tomita M."/>
            <person name="Numata K."/>
            <person name="Arakawa K."/>
        </authorList>
    </citation>
    <scope>NUCLEOTIDE SEQUENCE</scope>
</reference>
<evidence type="ECO:0000313" key="1">
    <source>
        <dbReference type="EMBL" id="GFU36977.1"/>
    </source>
</evidence>
<proteinExistence type="predicted"/>
<dbReference type="EMBL" id="BMAW01034875">
    <property type="protein sequence ID" value="GFU36977.1"/>
    <property type="molecule type" value="Genomic_DNA"/>
</dbReference>
<protein>
    <submittedName>
        <fullName evidence="1">Uncharacterized protein</fullName>
    </submittedName>
</protein>
<organism evidence="1 2">
    <name type="scientific">Nephila pilipes</name>
    <name type="common">Giant wood spider</name>
    <name type="synonym">Nephila maculata</name>
    <dbReference type="NCBI Taxonomy" id="299642"/>
    <lineage>
        <taxon>Eukaryota</taxon>
        <taxon>Metazoa</taxon>
        <taxon>Ecdysozoa</taxon>
        <taxon>Arthropoda</taxon>
        <taxon>Chelicerata</taxon>
        <taxon>Arachnida</taxon>
        <taxon>Araneae</taxon>
        <taxon>Araneomorphae</taxon>
        <taxon>Entelegynae</taxon>
        <taxon>Araneoidea</taxon>
        <taxon>Nephilidae</taxon>
        <taxon>Nephila</taxon>
    </lineage>
</organism>
<dbReference type="Proteomes" id="UP000887013">
    <property type="component" value="Unassembled WGS sequence"/>
</dbReference>
<keyword evidence="2" id="KW-1185">Reference proteome</keyword>
<gene>
    <name evidence="1" type="ORF">NPIL_591121</name>
</gene>